<dbReference type="EMBL" id="CP009249">
    <property type="protein sequence ID" value="APT92710.1"/>
    <property type="molecule type" value="Genomic_DNA"/>
</dbReference>
<name>A0A1L7D3M8_9CORY</name>
<evidence type="ECO:0000313" key="1">
    <source>
        <dbReference type="EMBL" id="APT92710.1"/>
    </source>
</evidence>
<protein>
    <submittedName>
        <fullName evidence="1">Uncharacterized protein</fullName>
    </submittedName>
</protein>
<sequence>MLKLDSRAVALARAARGATRDLDSDTLLEFADVAGVELTPAQRDWVCRMYPRRVDVERRVGRDVVREVAARL</sequence>
<dbReference type="AlphaFoldDB" id="A0A1L7D3M8"/>
<reference evidence="1 2" key="1">
    <citation type="submission" date="2014-08" db="EMBL/GenBank/DDBJ databases">
        <title>Complete genome sequence of Corynebacterium phocae M408/89/1(T)(=DSM 44612(T)), isolated from the common seal (Phoca vitulina).</title>
        <authorList>
            <person name="Ruckert C."/>
            <person name="Albersmeier A."/>
            <person name="Winkler A."/>
            <person name="Kalinowski J."/>
        </authorList>
    </citation>
    <scope>NUCLEOTIDE SEQUENCE [LARGE SCALE GENOMIC DNA]</scope>
    <source>
        <strain evidence="1 2">M408/89/1</strain>
    </source>
</reference>
<evidence type="ECO:0000313" key="2">
    <source>
        <dbReference type="Proteomes" id="UP000185491"/>
    </source>
</evidence>
<accession>A0A1L7D3M8</accession>
<dbReference type="KEGG" id="cpho:CPHO_07190"/>
<dbReference type="RefSeq" id="WP_075734471.1">
    <property type="nucleotide sequence ID" value="NZ_CP009249.1"/>
</dbReference>
<keyword evidence="2" id="KW-1185">Reference proteome</keyword>
<dbReference type="Proteomes" id="UP000185491">
    <property type="component" value="Chromosome"/>
</dbReference>
<gene>
    <name evidence="1" type="ORF">CPHO_07190</name>
</gene>
<proteinExistence type="predicted"/>
<dbReference type="STRING" id="161895.CPHO_07190"/>
<organism evidence="1 2">
    <name type="scientific">Corynebacterium phocae</name>
    <dbReference type="NCBI Taxonomy" id="161895"/>
    <lineage>
        <taxon>Bacteria</taxon>
        <taxon>Bacillati</taxon>
        <taxon>Actinomycetota</taxon>
        <taxon>Actinomycetes</taxon>
        <taxon>Mycobacteriales</taxon>
        <taxon>Corynebacteriaceae</taxon>
        <taxon>Corynebacterium</taxon>
    </lineage>
</organism>